<organism evidence="2 3">
    <name type="scientific">Paenibacillus melissococcoides</name>
    <dbReference type="NCBI Taxonomy" id="2912268"/>
    <lineage>
        <taxon>Bacteria</taxon>
        <taxon>Bacillati</taxon>
        <taxon>Bacillota</taxon>
        <taxon>Bacilli</taxon>
        <taxon>Bacillales</taxon>
        <taxon>Paenibacillaceae</taxon>
        <taxon>Paenibacillus</taxon>
    </lineage>
</organism>
<feature type="domain" description="Serine aminopeptidase S33" evidence="1">
    <location>
        <begin position="37"/>
        <end position="279"/>
    </location>
</feature>
<name>A0ABN8U1E5_9BACL</name>
<reference evidence="2" key="1">
    <citation type="submission" date="2022-06" db="EMBL/GenBank/DDBJ databases">
        <authorList>
            <person name="Dietemann V."/>
            <person name="Ory F."/>
            <person name="Dainat B."/>
            <person name="Oberhansli S."/>
        </authorList>
    </citation>
    <scope>NUCLEOTIDE SEQUENCE</scope>
    <source>
        <strain evidence="2">Ena-SAMPLE-TAB-26-04-2022-14:26:32:270-5432</strain>
    </source>
</reference>
<proteinExistence type="predicted"/>
<comment type="caution">
    <text evidence="2">The sequence shown here is derived from an EMBL/GenBank/DDBJ whole genome shotgun (WGS) entry which is preliminary data.</text>
</comment>
<evidence type="ECO:0000313" key="3">
    <source>
        <dbReference type="Proteomes" id="UP001154322"/>
    </source>
</evidence>
<evidence type="ECO:0000259" key="1">
    <source>
        <dbReference type="Pfam" id="PF12146"/>
    </source>
</evidence>
<dbReference type="PANTHER" id="PTHR22946">
    <property type="entry name" value="DIENELACTONE HYDROLASE DOMAIN-CONTAINING PROTEIN-RELATED"/>
    <property type="match status" value="1"/>
</dbReference>
<dbReference type="SUPFAM" id="SSF53474">
    <property type="entry name" value="alpha/beta-Hydrolases"/>
    <property type="match status" value="1"/>
</dbReference>
<gene>
    <name evidence="2" type="ORF">WJ0W_000635</name>
</gene>
<dbReference type="InterPro" id="IPR029058">
    <property type="entry name" value="AB_hydrolase_fold"/>
</dbReference>
<dbReference type="Pfam" id="PF12146">
    <property type="entry name" value="Hydrolase_4"/>
    <property type="match status" value="1"/>
</dbReference>
<dbReference type="EMBL" id="CALYLO010000001">
    <property type="protein sequence ID" value="CAH8243394.1"/>
    <property type="molecule type" value="Genomic_DNA"/>
</dbReference>
<evidence type="ECO:0000313" key="2">
    <source>
        <dbReference type="EMBL" id="CAH8243394.1"/>
    </source>
</evidence>
<dbReference type="Proteomes" id="UP001154322">
    <property type="component" value="Unassembled WGS sequence"/>
</dbReference>
<dbReference type="InterPro" id="IPR050261">
    <property type="entry name" value="FrsA_esterase"/>
</dbReference>
<dbReference type="RefSeq" id="WP_213429179.1">
    <property type="nucleotide sequence ID" value="NZ_AP031286.1"/>
</dbReference>
<protein>
    <submittedName>
        <fullName evidence="2">Lysophospholipase</fullName>
    </submittedName>
</protein>
<accession>A0ABN8U1E5</accession>
<dbReference type="InterPro" id="IPR022742">
    <property type="entry name" value="Hydrolase_4"/>
</dbReference>
<dbReference type="Gene3D" id="3.40.50.1820">
    <property type="entry name" value="alpha/beta hydrolase"/>
    <property type="match status" value="1"/>
</dbReference>
<sequence>MNEQTGQQDPVTEYEEVTIQSNQAPIVLSIWKSKKEHPCIIFFPGTATHPLFYAEFLSSLAQHQYNVIGVHPVCHGKSPRVKKIFSFEELVQNGKDAVSYAIQNFNDRVIVMGSSQGGIVAIALAGKDERIQAAFPHNILIPDVPESIIVTRFPEFLKHGYSFVISAVKCLAKVWPAMPIPVSLYLDLHKVSKNKAIIQQFYDDPYGFMSYPLYFLASLFSADLSSLRDGSIKCPVYVLAAKGDPLFPEEYTRSIFHMIKAPYKEMILFDEDVHLILNECLPQVLQPIVTKLNGIPGSEKVMS</sequence>
<keyword evidence="3" id="KW-1185">Reference proteome</keyword>